<dbReference type="KEGG" id="vg:28800314"/>
<reference evidence="2 3" key="1">
    <citation type="submission" date="2016-03" db="EMBL/GenBank/DDBJ databases">
        <authorList>
            <person name="Montgomery M.T."/>
            <person name="Guerrero C.A."/>
            <person name="Mavrich T.N."/>
            <person name="Pope W.H."/>
            <person name="Garlena R.A."/>
            <person name="Russell D.A."/>
            <person name="Jacobs-Sera D."/>
            <person name="Hendrix R.W."/>
            <person name="Hatfull G.F."/>
        </authorList>
    </citation>
    <scope>NUCLEOTIDE SEQUENCE [LARGE SCALE GENOMIC DNA]</scope>
</reference>
<feature type="compositionally biased region" description="Low complexity" evidence="1">
    <location>
        <begin position="46"/>
        <end position="57"/>
    </location>
</feature>
<dbReference type="EMBL" id="KU998234">
    <property type="protein sequence ID" value="ANA85365.1"/>
    <property type="molecule type" value="Genomic_DNA"/>
</dbReference>
<dbReference type="Proteomes" id="UP000204215">
    <property type="component" value="Segment"/>
</dbReference>
<name>A0A160DCL5_9CAUD</name>
<evidence type="ECO:0000256" key="1">
    <source>
        <dbReference type="SAM" id="MobiDB-lite"/>
    </source>
</evidence>
<evidence type="ECO:0000313" key="3">
    <source>
        <dbReference type="Proteomes" id="UP000204215"/>
    </source>
</evidence>
<proteinExistence type="predicted"/>
<sequence>MTGLTDDQRAAARERRRAIHACRHCDPSGWVIDHDGRARRCPHPDTPTTQDTPQLDPTEPRHEPPSRRPDQT</sequence>
<keyword evidence="3" id="KW-1185">Reference proteome</keyword>
<feature type="compositionally biased region" description="Basic and acidic residues" evidence="1">
    <location>
        <begin position="58"/>
        <end position="72"/>
    </location>
</feature>
<dbReference type="RefSeq" id="YP_009274099.1">
    <property type="nucleotide sequence ID" value="NC_030913.1"/>
</dbReference>
<accession>A0A160DCL5</accession>
<protein>
    <submittedName>
        <fullName evidence="2">Uncharacterized protein</fullName>
    </submittedName>
</protein>
<dbReference type="GeneID" id="28800314"/>
<gene>
    <name evidence="2" type="primary">60</name>
    <name evidence="2" type="ORF">WIZARD_60</name>
</gene>
<feature type="region of interest" description="Disordered" evidence="1">
    <location>
        <begin position="26"/>
        <end position="72"/>
    </location>
</feature>
<organism evidence="2 3">
    <name type="scientific">Gordonia phage Wizard</name>
    <dbReference type="NCBI Taxonomy" id="1838083"/>
    <lineage>
        <taxon>Viruses</taxon>
        <taxon>Duplodnaviria</taxon>
        <taxon>Heunggongvirae</taxon>
        <taxon>Uroviricota</taxon>
        <taxon>Caudoviricetes</taxon>
        <taxon>Stackebrandtviridae</taxon>
        <taxon>Frickvirinae</taxon>
        <taxon>Wizardvirus</taxon>
        <taxon>Wizardvirus wizard</taxon>
    </lineage>
</organism>
<evidence type="ECO:0000313" key="2">
    <source>
        <dbReference type="EMBL" id="ANA85365.1"/>
    </source>
</evidence>